<evidence type="ECO:0000259" key="3">
    <source>
        <dbReference type="Pfam" id="PF00326"/>
    </source>
</evidence>
<comment type="caution">
    <text evidence="4">The sequence shown here is derived from an EMBL/GenBank/DDBJ whole genome shotgun (WGS) entry which is preliminary data.</text>
</comment>
<dbReference type="PANTHER" id="PTHR22946">
    <property type="entry name" value="DIENELACTONE HYDROLASE DOMAIN-CONTAINING PROTEIN-RELATED"/>
    <property type="match status" value="1"/>
</dbReference>
<gene>
    <name evidence="4" type="ORF">J2X19_004519</name>
</gene>
<evidence type="ECO:0000313" key="4">
    <source>
        <dbReference type="EMBL" id="MDR7379823.1"/>
    </source>
</evidence>
<keyword evidence="5" id="KW-1185">Reference proteome</keyword>
<dbReference type="Pfam" id="PF00326">
    <property type="entry name" value="Peptidase_S9"/>
    <property type="match status" value="1"/>
</dbReference>
<dbReference type="InterPro" id="IPR050261">
    <property type="entry name" value="FrsA_esterase"/>
</dbReference>
<dbReference type="Gene3D" id="3.40.50.1820">
    <property type="entry name" value="alpha/beta hydrolase"/>
    <property type="match status" value="1"/>
</dbReference>
<evidence type="ECO:0000256" key="2">
    <source>
        <dbReference type="SAM" id="SignalP"/>
    </source>
</evidence>
<sequence length="335" mass="35604">MAYPIWLRALVLTFWTGLAAGAHADDWECRERPAPQVTFIQFQSPNLAAPQTPLTIKGKLSIPARANARRNCFDFDNFPSKKRGHGDNPKLPAVLILHGSSGVDARGDFYEAALNAAGIATLQIDMWEARGVVGVANRPQLPILTVPDTFSALAFLSAQGNIDPDRIGVLGFSWGGVMSLASAERTYAGQFGGGRKFAAHVAHYPVCYAANNAAILRAFGVSPAQAGTLFQNLTGAPVLIQIGSKDSYDNSAAPCRALAASVNPGNGDIVDVVEYPGAFHGWDRLMVPVTGADPFANQGSYLLGTSAVPSISIVPDVAQARASRERVVRFFRGNL</sequence>
<dbReference type="RefSeq" id="WP_310376660.1">
    <property type="nucleotide sequence ID" value="NZ_JAVDXT010000005.1"/>
</dbReference>
<dbReference type="InterPro" id="IPR029058">
    <property type="entry name" value="AB_hydrolase_fold"/>
</dbReference>
<name>A0ABU2CET4_9BURK</name>
<keyword evidence="2" id="KW-0732">Signal</keyword>
<accession>A0ABU2CET4</accession>
<dbReference type="PANTHER" id="PTHR22946:SF9">
    <property type="entry name" value="POLYKETIDE TRANSFERASE AF380"/>
    <property type="match status" value="1"/>
</dbReference>
<organism evidence="4 5">
    <name type="scientific">Rhodoferax ferrireducens</name>
    <dbReference type="NCBI Taxonomy" id="192843"/>
    <lineage>
        <taxon>Bacteria</taxon>
        <taxon>Pseudomonadati</taxon>
        <taxon>Pseudomonadota</taxon>
        <taxon>Betaproteobacteria</taxon>
        <taxon>Burkholderiales</taxon>
        <taxon>Comamonadaceae</taxon>
        <taxon>Rhodoferax</taxon>
    </lineage>
</organism>
<keyword evidence="1 4" id="KW-0378">Hydrolase</keyword>
<feature type="domain" description="Peptidase S9 prolyl oligopeptidase catalytic" evidence="3">
    <location>
        <begin position="145"/>
        <end position="207"/>
    </location>
</feature>
<evidence type="ECO:0000313" key="5">
    <source>
        <dbReference type="Proteomes" id="UP001180487"/>
    </source>
</evidence>
<dbReference type="GO" id="GO:0016787">
    <property type="term" value="F:hydrolase activity"/>
    <property type="evidence" value="ECO:0007669"/>
    <property type="project" value="UniProtKB-KW"/>
</dbReference>
<dbReference type="SUPFAM" id="SSF53474">
    <property type="entry name" value="alpha/beta-Hydrolases"/>
    <property type="match status" value="1"/>
</dbReference>
<dbReference type="EMBL" id="JAVDXT010000005">
    <property type="protein sequence ID" value="MDR7379823.1"/>
    <property type="molecule type" value="Genomic_DNA"/>
</dbReference>
<feature type="signal peptide" evidence="2">
    <location>
        <begin position="1"/>
        <end position="24"/>
    </location>
</feature>
<dbReference type="Proteomes" id="UP001180487">
    <property type="component" value="Unassembled WGS sequence"/>
</dbReference>
<feature type="chain" id="PRO_5046628834" evidence="2">
    <location>
        <begin position="25"/>
        <end position="335"/>
    </location>
</feature>
<protein>
    <submittedName>
        <fullName evidence="4">Dienelactone hydrolase</fullName>
    </submittedName>
</protein>
<proteinExistence type="predicted"/>
<reference evidence="4 5" key="1">
    <citation type="submission" date="2023-07" db="EMBL/GenBank/DDBJ databases">
        <title>Sorghum-associated microbial communities from plants grown in Nebraska, USA.</title>
        <authorList>
            <person name="Schachtman D."/>
        </authorList>
    </citation>
    <scope>NUCLEOTIDE SEQUENCE [LARGE SCALE GENOMIC DNA]</scope>
    <source>
        <strain evidence="4 5">BE313</strain>
    </source>
</reference>
<evidence type="ECO:0000256" key="1">
    <source>
        <dbReference type="ARBA" id="ARBA00022801"/>
    </source>
</evidence>
<dbReference type="PROSITE" id="PS00708">
    <property type="entry name" value="PRO_ENDOPEP_SER"/>
    <property type="match status" value="1"/>
</dbReference>
<dbReference type="InterPro" id="IPR002471">
    <property type="entry name" value="Pept_S9_AS"/>
</dbReference>
<dbReference type="InterPro" id="IPR001375">
    <property type="entry name" value="Peptidase_S9_cat"/>
</dbReference>